<keyword evidence="7" id="KW-1185">Reference proteome</keyword>
<evidence type="ECO:0000256" key="5">
    <source>
        <dbReference type="SAM" id="MobiDB-lite"/>
    </source>
</evidence>
<feature type="region of interest" description="Disordered" evidence="5">
    <location>
        <begin position="71"/>
        <end position="99"/>
    </location>
</feature>
<name>A0A9P5NUZ3_GYMJU</name>
<dbReference type="GO" id="GO:0003887">
    <property type="term" value="F:DNA-directed DNA polymerase activity"/>
    <property type="evidence" value="ECO:0007669"/>
    <property type="project" value="TreeGrafter"/>
</dbReference>
<feature type="compositionally biased region" description="Basic and acidic residues" evidence="5">
    <location>
        <begin position="360"/>
        <end position="380"/>
    </location>
</feature>
<evidence type="ECO:0000256" key="3">
    <source>
        <dbReference type="ARBA" id="ARBA00022705"/>
    </source>
</evidence>
<evidence type="ECO:0000256" key="4">
    <source>
        <dbReference type="ARBA" id="ARBA00023242"/>
    </source>
</evidence>
<keyword evidence="4" id="KW-0539">Nucleus</keyword>
<dbReference type="InterPro" id="IPR041913">
    <property type="entry name" value="POLD3_sf"/>
</dbReference>
<dbReference type="EMBL" id="JADNYJ010000019">
    <property type="protein sequence ID" value="KAF8906218.1"/>
    <property type="molecule type" value="Genomic_DNA"/>
</dbReference>
<dbReference type="PANTHER" id="PTHR17598">
    <property type="entry name" value="DNA POLYMERASE DELTA SUBUNIT 3"/>
    <property type="match status" value="1"/>
</dbReference>
<feature type="compositionally biased region" description="Acidic residues" evidence="5">
    <location>
        <begin position="393"/>
        <end position="412"/>
    </location>
</feature>
<evidence type="ECO:0000256" key="2">
    <source>
        <dbReference type="ARBA" id="ARBA00017589"/>
    </source>
</evidence>
<accession>A0A9P5NUZ3</accession>
<comment type="subcellular location">
    <subcellularLocation>
        <location evidence="1">Nucleus</location>
    </subcellularLocation>
</comment>
<dbReference type="GO" id="GO:0006271">
    <property type="term" value="P:DNA strand elongation involved in DNA replication"/>
    <property type="evidence" value="ECO:0007669"/>
    <property type="project" value="TreeGrafter"/>
</dbReference>
<dbReference type="Gene3D" id="3.90.1030.20">
    <property type="entry name" value="DNA polymerase delta, p66 (Cdc27) subunit, wHTH domain"/>
    <property type="match status" value="1"/>
</dbReference>
<proteinExistence type="predicted"/>
<feature type="region of interest" description="Disordered" evidence="5">
    <location>
        <begin position="464"/>
        <end position="549"/>
    </location>
</feature>
<dbReference type="GO" id="GO:1904161">
    <property type="term" value="P:DNA synthesis involved in UV-damage excision repair"/>
    <property type="evidence" value="ECO:0007669"/>
    <property type="project" value="TreeGrafter"/>
</dbReference>
<dbReference type="GO" id="GO:0043625">
    <property type="term" value="C:delta DNA polymerase complex"/>
    <property type="evidence" value="ECO:0007669"/>
    <property type="project" value="InterPro"/>
</dbReference>
<dbReference type="Pfam" id="PF09507">
    <property type="entry name" value="CDC27"/>
    <property type="match status" value="1"/>
</dbReference>
<dbReference type="GO" id="GO:0006297">
    <property type="term" value="P:nucleotide-excision repair, DNA gap filling"/>
    <property type="evidence" value="ECO:0007669"/>
    <property type="project" value="TreeGrafter"/>
</dbReference>
<feature type="compositionally biased region" description="Basic residues" evidence="5">
    <location>
        <begin position="435"/>
        <end position="444"/>
    </location>
</feature>
<comment type="caution">
    <text evidence="6">The sequence shown here is derived from an EMBL/GenBank/DDBJ whole genome shotgun (WGS) entry which is preliminary data.</text>
</comment>
<feature type="compositionally biased region" description="Basic and acidic residues" evidence="5">
    <location>
        <begin position="202"/>
        <end position="212"/>
    </location>
</feature>
<evidence type="ECO:0000313" key="7">
    <source>
        <dbReference type="Proteomes" id="UP000724874"/>
    </source>
</evidence>
<evidence type="ECO:0000313" key="6">
    <source>
        <dbReference type="EMBL" id="KAF8906218.1"/>
    </source>
</evidence>
<dbReference type="PANTHER" id="PTHR17598:SF13">
    <property type="entry name" value="DNA POLYMERASE DELTA SUBUNIT 3"/>
    <property type="match status" value="1"/>
</dbReference>
<dbReference type="AlphaFoldDB" id="A0A9P5NUZ3"/>
<organism evidence="6 7">
    <name type="scientific">Gymnopilus junonius</name>
    <name type="common">Spectacular rustgill mushroom</name>
    <name type="synonym">Gymnopilus spectabilis subsp. junonius</name>
    <dbReference type="NCBI Taxonomy" id="109634"/>
    <lineage>
        <taxon>Eukaryota</taxon>
        <taxon>Fungi</taxon>
        <taxon>Dikarya</taxon>
        <taxon>Basidiomycota</taxon>
        <taxon>Agaricomycotina</taxon>
        <taxon>Agaricomycetes</taxon>
        <taxon>Agaricomycetidae</taxon>
        <taxon>Agaricales</taxon>
        <taxon>Agaricineae</taxon>
        <taxon>Hymenogastraceae</taxon>
        <taxon>Gymnopilus</taxon>
    </lineage>
</organism>
<feature type="compositionally biased region" description="Low complexity" evidence="5">
    <location>
        <begin position="510"/>
        <end position="534"/>
    </location>
</feature>
<dbReference type="Proteomes" id="UP000724874">
    <property type="component" value="Unassembled WGS sequence"/>
</dbReference>
<feature type="compositionally biased region" description="Basic and acidic residues" evidence="5">
    <location>
        <begin position="232"/>
        <end position="260"/>
    </location>
</feature>
<keyword evidence="3" id="KW-0235">DNA replication</keyword>
<protein>
    <recommendedName>
        <fullName evidence="2">DNA polymerase delta subunit 3</fullName>
    </recommendedName>
</protein>
<feature type="region of interest" description="Disordered" evidence="5">
    <location>
        <begin position="175"/>
        <end position="444"/>
    </location>
</feature>
<dbReference type="InterPro" id="IPR019038">
    <property type="entry name" value="POLD3"/>
</dbReference>
<feature type="compositionally biased region" description="Basic and acidic residues" evidence="5">
    <location>
        <begin position="500"/>
        <end position="509"/>
    </location>
</feature>
<feature type="compositionally biased region" description="Low complexity" evidence="5">
    <location>
        <begin position="265"/>
        <end position="284"/>
    </location>
</feature>
<dbReference type="OrthoDB" id="514823at2759"/>
<evidence type="ECO:0000256" key="1">
    <source>
        <dbReference type="ARBA" id="ARBA00004123"/>
    </source>
</evidence>
<reference evidence="6" key="1">
    <citation type="submission" date="2020-11" db="EMBL/GenBank/DDBJ databases">
        <authorList>
            <consortium name="DOE Joint Genome Institute"/>
            <person name="Ahrendt S."/>
            <person name="Riley R."/>
            <person name="Andreopoulos W."/>
            <person name="LaButti K."/>
            <person name="Pangilinan J."/>
            <person name="Ruiz-duenas F.J."/>
            <person name="Barrasa J.M."/>
            <person name="Sanchez-Garcia M."/>
            <person name="Camarero S."/>
            <person name="Miyauchi S."/>
            <person name="Serrano A."/>
            <person name="Linde D."/>
            <person name="Babiker R."/>
            <person name="Drula E."/>
            <person name="Ayuso-Fernandez I."/>
            <person name="Pacheco R."/>
            <person name="Padilla G."/>
            <person name="Ferreira P."/>
            <person name="Barriuso J."/>
            <person name="Kellner H."/>
            <person name="Castanera R."/>
            <person name="Alfaro M."/>
            <person name="Ramirez L."/>
            <person name="Pisabarro A.G."/>
            <person name="Kuo A."/>
            <person name="Tritt A."/>
            <person name="Lipzen A."/>
            <person name="He G."/>
            <person name="Yan M."/>
            <person name="Ng V."/>
            <person name="Cullen D."/>
            <person name="Martin F."/>
            <person name="Rosso M.-N."/>
            <person name="Henrissat B."/>
            <person name="Hibbett D."/>
            <person name="Martinez A.T."/>
            <person name="Grigoriev I.V."/>
        </authorList>
    </citation>
    <scope>NUCLEOTIDE SEQUENCE</scope>
    <source>
        <strain evidence="6">AH 44721</strain>
    </source>
</reference>
<gene>
    <name evidence="6" type="ORF">CPB84DRAFT_1770255</name>
</gene>
<sequence length="549" mass="60602">MTTQVINDYLTKQIFIEKNIVTYRSLSRHFSIHVNVAKNELATYHHDAPYQSQTCLATILLSGTPRKLSKYRNQNEEDEDINMDATQSTNADDDEYESEEVPQIKITIVNEKDLEDAKASYDDIFSIHIYSLSPAPLHDVDLICEPTYSVRSTDRVKGPEFATTVGRLVGRGIKMGPTRKRALPPVAGPSNLKRPAAPEAKPAVKEEVKEKPAAAPATEKPKPTGKINFFKKAADKPKEPKVIKKDVKLVKEEPVEEKKRMFFQKASSKPASRASSPAPSVVSSKAEKAQPSRGLKRKSSAGLESREKSPENPAPPKAESNTRVKRRAIVSDDESDAPSIKAPRRKARSSLKVESTENSEAEREVMAIMDLHDDQVEKVSRVPSTNASSNEHEENDEAGSPAQDEDIEMEDDTPAKPKVTKKRKPKMVVPVGRNGLKKVKVTKSRKVKDANGYMVTEDYTDWESVDENAGPPAPKTKPRAKAKVTEVKKEEEEETPLAPVKEKEEEIAPKKTVTKSTSTGAKAKSGAKGGNTKTQKGLMNFFVPKKAAS</sequence>